<sequence>MTHTRPTPAAPVGLTKSRAVHLVIADDRDAYTNATGHSREDRIPLRRVVYVERQADHPVERQAQWDELAGSVLDAEAESLSLLTYTAVSHAHAAYLACHEYAVASAAARMGEVIDRHLEHGARGWIAIRIADGGSDGELYGDYEQAFAAQERPQECTYFPISPLCPWTPRMCEEHLEFTTHLWHGCMGDRGPTCR</sequence>
<dbReference type="EMBL" id="BAABJR010000028">
    <property type="protein sequence ID" value="GAA5216969.1"/>
    <property type="molecule type" value="Genomic_DNA"/>
</dbReference>
<organism evidence="1 2">
    <name type="scientific">Streptomyces thinghirensis</name>
    <dbReference type="NCBI Taxonomy" id="551547"/>
    <lineage>
        <taxon>Bacteria</taxon>
        <taxon>Bacillati</taxon>
        <taxon>Actinomycetota</taxon>
        <taxon>Actinomycetes</taxon>
        <taxon>Kitasatosporales</taxon>
        <taxon>Streptomycetaceae</taxon>
        <taxon>Streptomyces</taxon>
    </lineage>
</organism>
<evidence type="ECO:0000313" key="2">
    <source>
        <dbReference type="Proteomes" id="UP001499878"/>
    </source>
</evidence>
<dbReference type="Proteomes" id="UP001499878">
    <property type="component" value="Unassembled WGS sequence"/>
</dbReference>
<proteinExistence type="predicted"/>
<gene>
    <name evidence="1" type="ORF">GCM10023323_72120</name>
</gene>
<evidence type="ECO:0000313" key="1">
    <source>
        <dbReference type="EMBL" id="GAA5216969.1"/>
    </source>
</evidence>
<protein>
    <submittedName>
        <fullName evidence="1">Uncharacterized protein</fullName>
    </submittedName>
</protein>
<dbReference type="RefSeq" id="WP_345637884.1">
    <property type="nucleotide sequence ID" value="NZ_BAABJR010000028.1"/>
</dbReference>
<name>A0ABP9TG84_9ACTN</name>
<reference evidence="2" key="1">
    <citation type="journal article" date="2019" name="Int. J. Syst. Evol. Microbiol.">
        <title>The Global Catalogue of Microorganisms (GCM) 10K type strain sequencing project: providing services to taxonomists for standard genome sequencing and annotation.</title>
        <authorList>
            <consortium name="The Broad Institute Genomics Platform"/>
            <consortium name="The Broad Institute Genome Sequencing Center for Infectious Disease"/>
            <person name="Wu L."/>
            <person name="Ma J."/>
        </authorList>
    </citation>
    <scope>NUCLEOTIDE SEQUENCE [LARGE SCALE GENOMIC DNA]</scope>
    <source>
        <strain evidence="2">JCM 18306</strain>
    </source>
</reference>
<accession>A0ABP9TG84</accession>
<comment type="caution">
    <text evidence="1">The sequence shown here is derived from an EMBL/GenBank/DDBJ whole genome shotgun (WGS) entry which is preliminary data.</text>
</comment>
<keyword evidence="2" id="KW-1185">Reference proteome</keyword>